<dbReference type="Proteomes" id="UP000001351">
    <property type="component" value="Chromosome"/>
</dbReference>
<dbReference type="KEGG" id="sur:STAUR_3915"/>
<keyword evidence="1" id="KW-0472">Membrane</keyword>
<evidence type="ECO:0000313" key="2">
    <source>
        <dbReference type="EMBL" id="ADO71703.1"/>
    </source>
</evidence>
<evidence type="ECO:0000256" key="1">
    <source>
        <dbReference type="SAM" id="Phobius"/>
    </source>
</evidence>
<reference evidence="2 3" key="1">
    <citation type="journal article" date="2011" name="Mol. Biol. Evol.">
        <title>Comparative genomic analysis of fruiting body formation in Myxococcales.</title>
        <authorList>
            <person name="Huntley S."/>
            <person name="Hamann N."/>
            <person name="Wegener-Feldbrugge S."/>
            <person name="Treuner-Lange A."/>
            <person name="Kube M."/>
            <person name="Reinhardt R."/>
            <person name="Klages S."/>
            <person name="Muller R."/>
            <person name="Ronning C.M."/>
            <person name="Nierman W.C."/>
            <person name="Sogaard-Andersen L."/>
        </authorList>
    </citation>
    <scope>NUCLEOTIDE SEQUENCE [LARGE SCALE GENOMIC DNA]</scope>
    <source>
        <strain evidence="2 3">DW4/3-1</strain>
    </source>
</reference>
<organism evidence="2 3">
    <name type="scientific">Stigmatella aurantiaca (strain DW4/3-1)</name>
    <dbReference type="NCBI Taxonomy" id="378806"/>
    <lineage>
        <taxon>Bacteria</taxon>
        <taxon>Pseudomonadati</taxon>
        <taxon>Myxococcota</taxon>
        <taxon>Myxococcia</taxon>
        <taxon>Myxococcales</taxon>
        <taxon>Cystobacterineae</taxon>
        <taxon>Archangiaceae</taxon>
        <taxon>Stigmatella</taxon>
    </lineage>
</organism>
<dbReference type="EMBL" id="CP002271">
    <property type="protein sequence ID" value="ADO71703.1"/>
    <property type="molecule type" value="Genomic_DNA"/>
</dbReference>
<protein>
    <submittedName>
        <fullName evidence="2">Uncharacterized protein</fullName>
    </submittedName>
</protein>
<evidence type="ECO:0000313" key="3">
    <source>
        <dbReference type="Proteomes" id="UP000001351"/>
    </source>
</evidence>
<keyword evidence="1" id="KW-0812">Transmembrane</keyword>
<gene>
    <name evidence="2" type="ordered locus">STAUR_3915</name>
</gene>
<accession>E3FJM4</accession>
<name>E3FJM4_STIAD</name>
<dbReference type="HOGENOM" id="CLU_2669320_0_0_7"/>
<keyword evidence="1" id="KW-1133">Transmembrane helix</keyword>
<sequence>MLGDGVGPVDLHLGRPLKNAVDTFSLALTAQGFPIVWFGAIRSRSITPMSSSWLPQEGCTVSPPAWRTARAAPVC</sequence>
<keyword evidence="3" id="KW-1185">Reference proteome</keyword>
<proteinExistence type="predicted"/>
<feature type="transmembrane region" description="Helical" evidence="1">
    <location>
        <begin position="20"/>
        <end position="41"/>
    </location>
</feature>
<dbReference type="AlphaFoldDB" id="E3FJM4"/>
<dbReference type="RefSeq" id="WP_013375961.1">
    <property type="nucleotide sequence ID" value="NZ_AAMD01000059.1"/>
</dbReference>